<evidence type="ECO:0000259" key="1">
    <source>
        <dbReference type="Pfam" id="PF12417"/>
    </source>
</evidence>
<reference evidence="2" key="1">
    <citation type="journal article" date="2023" name="Mol. Phylogenet. Evol.">
        <title>Genome-scale phylogeny and comparative genomics of the fungal order Sordariales.</title>
        <authorList>
            <person name="Hensen N."/>
            <person name="Bonometti L."/>
            <person name="Westerberg I."/>
            <person name="Brannstrom I.O."/>
            <person name="Guillou S."/>
            <person name="Cros-Aarteil S."/>
            <person name="Calhoun S."/>
            <person name="Haridas S."/>
            <person name="Kuo A."/>
            <person name="Mondo S."/>
            <person name="Pangilinan J."/>
            <person name="Riley R."/>
            <person name="LaButti K."/>
            <person name="Andreopoulos B."/>
            <person name="Lipzen A."/>
            <person name="Chen C."/>
            <person name="Yan M."/>
            <person name="Daum C."/>
            <person name="Ng V."/>
            <person name="Clum A."/>
            <person name="Steindorff A."/>
            <person name="Ohm R.A."/>
            <person name="Martin F."/>
            <person name="Silar P."/>
            <person name="Natvig D.O."/>
            <person name="Lalanne C."/>
            <person name="Gautier V."/>
            <person name="Ament-Velasquez S.L."/>
            <person name="Kruys A."/>
            <person name="Hutchinson M.I."/>
            <person name="Powell A.J."/>
            <person name="Barry K."/>
            <person name="Miller A.N."/>
            <person name="Grigoriev I.V."/>
            <person name="Debuchy R."/>
            <person name="Gladieux P."/>
            <person name="Hiltunen Thoren M."/>
            <person name="Johannesson H."/>
        </authorList>
    </citation>
    <scope>NUCLEOTIDE SEQUENCE</scope>
    <source>
        <strain evidence="2">CBS 232.78</strain>
    </source>
</reference>
<dbReference type="InterPro" id="IPR022137">
    <property type="entry name" value="Znf_prot_DUF3669"/>
</dbReference>
<protein>
    <submittedName>
        <fullName evidence="2">Zinc finger protein-domain-containing protein</fullName>
    </submittedName>
</protein>
<dbReference type="AlphaFoldDB" id="A0AAE0NQ65"/>
<organism evidence="2 3">
    <name type="scientific">Podospora didyma</name>
    <dbReference type="NCBI Taxonomy" id="330526"/>
    <lineage>
        <taxon>Eukaryota</taxon>
        <taxon>Fungi</taxon>
        <taxon>Dikarya</taxon>
        <taxon>Ascomycota</taxon>
        <taxon>Pezizomycotina</taxon>
        <taxon>Sordariomycetes</taxon>
        <taxon>Sordariomycetidae</taxon>
        <taxon>Sordariales</taxon>
        <taxon>Podosporaceae</taxon>
        <taxon>Podospora</taxon>
    </lineage>
</organism>
<evidence type="ECO:0000313" key="3">
    <source>
        <dbReference type="Proteomes" id="UP001285441"/>
    </source>
</evidence>
<dbReference type="PANTHER" id="PTHR40780">
    <property type="entry name" value="DUF3669 DOMAIN-CONTAINING PROTEIN"/>
    <property type="match status" value="1"/>
</dbReference>
<dbReference type="EMBL" id="JAULSW010000004">
    <property type="protein sequence ID" value="KAK3385677.1"/>
    <property type="molecule type" value="Genomic_DNA"/>
</dbReference>
<accession>A0AAE0NQ65</accession>
<name>A0AAE0NQ65_9PEZI</name>
<gene>
    <name evidence="2" type="ORF">B0H63DRAFT_544106</name>
</gene>
<proteinExistence type="predicted"/>
<comment type="caution">
    <text evidence="2">The sequence shown here is derived from an EMBL/GenBank/DDBJ whole genome shotgun (WGS) entry which is preliminary data.</text>
</comment>
<dbReference type="Pfam" id="PF12417">
    <property type="entry name" value="DUF3669"/>
    <property type="match status" value="1"/>
</dbReference>
<keyword evidence="3" id="KW-1185">Reference proteome</keyword>
<evidence type="ECO:0000313" key="2">
    <source>
        <dbReference type="EMBL" id="KAK3385677.1"/>
    </source>
</evidence>
<sequence>MSSSANDGSETRRLSEVLDHARNEEFKASRIMPDGISPSSDTLRHLLSLNPEPARQAGSAASIVQARITEALGLENIGFRKIGFGQCGLIFERPGFIHVVKVARPGFADALRTDFVVHNKVFSAFHQDNHDNAQCRIPNVYYFIERNDKSWWDAHGHLFSASNTASTASFPLPAFAVLSERILPLPKMVRQCLINTFCPPHLRESVSANPINRDCVARVYLGRSRKPTAPMANFPLRNFNLHLDQMLQLGLPVEDYAAAMGEALALIHWSANVDGYDIEFVLGSEAEQSPKVPSTTLRQIRMWVLDFNLCTSWEENLAINNPDAVIQQLVLAFFENDPYYPLPLMESDIEETLWSKFAGEYARKAELLLRGKDETLAKLPSAFLDACIQREKRKLQTGRGHGHRDYKG</sequence>
<dbReference type="PANTHER" id="PTHR40780:SF2">
    <property type="entry name" value="DUF3669 DOMAIN-CONTAINING PROTEIN"/>
    <property type="match status" value="1"/>
</dbReference>
<dbReference type="Proteomes" id="UP001285441">
    <property type="component" value="Unassembled WGS sequence"/>
</dbReference>
<reference evidence="2" key="2">
    <citation type="submission" date="2023-06" db="EMBL/GenBank/DDBJ databases">
        <authorList>
            <consortium name="Lawrence Berkeley National Laboratory"/>
            <person name="Haridas S."/>
            <person name="Hensen N."/>
            <person name="Bonometti L."/>
            <person name="Westerberg I."/>
            <person name="Brannstrom I.O."/>
            <person name="Guillou S."/>
            <person name="Cros-Aarteil S."/>
            <person name="Calhoun S."/>
            <person name="Kuo A."/>
            <person name="Mondo S."/>
            <person name="Pangilinan J."/>
            <person name="Riley R."/>
            <person name="LaButti K."/>
            <person name="Andreopoulos B."/>
            <person name="Lipzen A."/>
            <person name="Chen C."/>
            <person name="Yanf M."/>
            <person name="Daum C."/>
            <person name="Ng V."/>
            <person name="Clum A."/>
            <person name="Steindorff A."/>
            <person name="Ohm R."/>
            <person name="Martin F."/>
            <person name="Silar P."/>
            <person name="Natvig D."/>
            <person name="Lalanne C."/>
            <person name="Gautier V."/>
            <person name="Ament-velasquez S.L."/>
            <person name="Kruys A."/>
            <person name="Hutchinson M.I."/>
            <person name="Powell A.J."/>
            <person name="Barry K."/>
            <person name="Miller A.N."/>
            <person name="Grigoriev I.V."/>
            <person name="Debuchy R."/>
            <person name="Gladieux P."/>
            <person name="Thoren M.H."/>
            <person name="Johannesson H."/>
        </authorList>
    </citation>
    <scope>NUCLEOTIDE SEQUENCE</scope>
    <source>
        <strain evidence="2">CBS 232.78</strain>
    </source>
</reference>
<feature type="domain" description="DUF3669" evidence="1">
    <location>
        <begin position="302"/>
        <end position="371"/>
    </location>
</feature>